<gene>
    <name evidence="1" type="ORF">TNIN_301991</name>
</gene>
<sequence>MELNVESQQKRESCIRSRTSRLHGTFIGTGIVFSGCRRNENDPRVQTISKDAFHPFLSQGEEEDLTTRNIRCNANLSIETKLNSLQNHYFNPIMETSYSELNKNLSSDVCDLKNRVEMTKEFLKPGTSPDSDFEAEDLNESPRLNQAELSDLVRDLDLSKQKIELLASRLQQWNLLLPDVKITEYRTREKDLHFFEKKEQVMSKGLMHFVR</sequence>
<comment type="caution">
    <text evidence="1">The sequence shown here is derived from an EMBL/GenBank/DDBJ whole genome shotgun (WGS) entry which is preliminary data.</text>
</comment>
<protein>
    <submittedName>
        <fullName evidence="1">Uncharacterized protein</fullName>
    </submittedName>
</protein>
<dbReference type="OrthoDB" id="7490920at2759"/>
<keyword evidence="2" id="KW-1185">Reference proteome</keyword>
<evidence type="ECO:0000313" key="2">
    <source>
        <dbReference type="Proteomes" id="UP000886998"/>
    </source>
</evidence>
<evidence type="ECO:0000313" key="1">
    <source>
        <dbReference type="EMBL" id="GFY66973.1"/>
    </source>
</evidence>
<dbReference type="EMBL" id="BMAV01016312">
    <property type="protein sequence ID" value="GFY66973.1"/>
    <property type="molecule type" value="Genomic_DNA"/>
</dbReference>
<organism evidence="1 2">
    <name type="scientific">Trichonephila inaurata madagascariensis</name>
    <dbReference type="NCBI Taxonomy" id="2747483"/>
    <lineage>
        <taxon>Eukaryota</taxon>
        <taxon>Metazoa</taxon>
        <taxon>Ecdysozoa</taxon>
        <taxon>Arthropoda</taxon>
        <taxon>Chelicerata</taxon>
        <taxon>Arachnida</taxon>
        <taxon>Araneae</taxon>
        <taxon>Araneomorphae</taxon>
        <taxon>Entelegynae</taxon>
        <taxon>Araneoidea</taxon>
        <taxon>Nephilidae</taxon>
        <taxon>Trichonephila</taxon>
        <taxon>Trichonephila inaurata</taxon>
    </lineage>
</organism>
<accession>A0A8X6YAB0</accession>
<proteinExistence type="predicted"/>
<reference evidence="1" key="1">
    <citation type="submission" date="2020-08" db="EMBL/GenBank/DDBJ databases">
        <title>Multicomponent nature underlies the extraordinary mechanical properties of spider dragline silk.</title>
        <authorList>
            <person name="Kono N."/>
            <person name="Nakamura H."/>
            <person name="Mori M."/>
            <person name="Yoshida Y."/>
            <person name="Ohtoshi R."/>
            <person name="Malay A.D."/>
            <person name="Moran D.A.P."/>
            <person name="Tomita M."/>
            <person name="Numata K."/>
            <person name="Arakawa K."/>
        </authorList>
    </citation>
    <scope>NUCLEOTIDE SEQUENCE</scope>
</reference>
<dbReference type="AlphaFoldDB" id="A0A8X6YAB0"/>
<dbReference type="Proteomes" id="UP000886998">
    <property type="component" value="Unassembled WGS sequence"/>
</dbReference>
<name>A0A8X6YAB0_9ARAC</name>